<accession>A0AAV9E6C1</accession>
<gene>
    <name evidence="1" type="ORF">QJS10_CPA09g00439</name>
</gene>
<protein>
    <submittedName>
        <fullName evidence="1">Uncharacterized protein</fullName>
    </submittedName>
</protein>
<evidence type="ECO:0000313" key="1">
    <source>
        <dbReference type="EMBL" id="KAK1307838.1"/>
    </source>
</evidence>
<dbReference type="AlphaFoldDB" id="A0AAV9E6C1"/>
<reference evidence="1" key="1">
    <citation type="journal article" date="2023" name="Nat. Commun.">
        <title>Diploid and tetraploid genomes of Acorus and the evolution of monocots.</title>
        <authorList>
            <person name="Ma L."/>
            <person name="Liu K.W."/>
            <person name="Li Z."/>
            <person name="Hsiao Y.Y."/>
            <person name="Qi Y."/>
            <person name="Fu T."/>
            <person name="Tang G.D."/>
            <person name="Zhang D."/>
            <person name="Sun W.H."/>
            <person name="Liu D.K."/>
            <person name="Li Y."/>
            <person name="Chen G.Z."/>
            <person name="Liu X.D."/>
            <person name="Liao X.Y."/>
            <person name="Jiang Y.T."/>
            <person name="Yu X."/>
            <person name="Hao Y."/>
            <person name="Huang J."/>
            <person name="Zhao X.W."/>
            <person name="Ke S."/>
            <person name="Chen Y.Y."/>
            <person name="Wu W.L."/>
            <person name="Hsu J.L."/>
            <person name="Lin Y.F."/>
            <person name="Huang M.D."/>
            <person name="Li C.Y."/>
            <person name="Huang L."/>
            <person name="Wang Z.W."/>
            <person name="Zhao X."/>
            <person name="Zhong W.Y."/>
            <person name="Peng D.H."/>
            <person name="Ahmad S."/>
            <person name="Lan S."/>
            <person name="Zhang J.S."/>
            <person name="Tsai W.C."/>
            <person name="Van de Peer Y."/>
            <person name="Liu Z.J."/>
        </authorList>
    </citation>
    <scope>NUCLEOTIDE SEQUENCE</scope>
    <source>
        <strain evidence="1">CP</strain>
    </source>
</reference>
<comment type="caution">
    <text evidence="1">The sequence shown here is derived from an EMBL/GenBank/DDBJ whole genome shotgun (WGS) entry which is preliminary data.</text>
</comment>
<name>A0AAV9E6C1_ACOCL</name>
<organism evidence="1 2">
    <name type="scientific">Acorus calamus</name>
    <name type="common">Sweet flag</name>
    <dbReference type="NCBI Taxonomy" id="4465"/>
    <lineage>
        <taxon>Eukaryota</taxon>
        <taxon>Viridiplantae</taxon>
        <taxon>Streptophyta</taxon>
        <taxon>Embryophyta</taxon>
        <taxon>Tracheophyta</taxon>
        <taxon>Spermatophyta</taxon>
        <taxon>Magnoliopsida</taxon>
        <taxon>Liliopsida</taxon>
        <taxon>Acoraceae</taxon>
        <taxon>Acorus</taxon>
    </lineage>
</organism>
<reference evidence="1" key="2">
    <citation type="submission" date="2023-06" db="EMBL/GenBank/DDBJ databases">
        <authorList>
            <person name="Ma L."/>
            <person name="Liu K.-W."/>
            <person name="Li Z."/>
            <person name="Hsiao Y.-Y."/>
            <person name="Qi Y."/>
            <person name="Fu T."/>
            <person name="Tang G."/>
            <person name="Zhang D."/>
            <person name="Sun W.-H."/>
            <person name="Liu D.-K."/>
            <person name="Li Y."/>
            <person name="Chen G.-Z."/>
            <person name="Liu X.-D."/>
            <person name="Liao X.-Y."/>
            <person name="Jiang Y.-T."/>
            <person name="Yu X."/>
            <person name="Hao Y."/>
            <person name="Huang J."/>
            <person name="Zhao X.-W."/>
            <person name="Ke S."/>
            <person name="Chen Y.-Y."/>
            <person name="Wu W.-L."/>
            <person name="Hsu J.-L."/>
            <person name="Lin Y.-F."/>
            <person name="Huang M.-D."/>
            <person name="Li C.-Y."/>
            <person name="Huang L."/>
            <person name="Wang Z.-W."/>
            <person name="Zhao X."/>
            <person name="Zhong W.-Y."/>
            <person name="Peng D.-H."/>
            <person name="Ahmad S."/>
            <person name="Lan S."/>
            <person name="Zhang J.-S."/>
            <person name="Tsai W.-C."/>
            <person name="Van De Peer Y."/>
            <person name="Liu Z.-J."/>
        </authorList>
    </citation>
    <scope>NUCLEOTIDE SEQUENCE</scope>
    <source>
        <strain evidence="1">CP</strain>
        <tissue evidence="1">Leaves</tissue>
    </source>
</reference>
<dbReference type="Proteomes" id="UP001180020">
    <property type="component" value="Unassembled WGS sequence"/>
</dbReference>
<dbReference type="EMBL" id="JAUJYO010000009">
    <property type="protein sequence ID" value="KAK1307838.1"/>
    <property type="molecule type" value="Genomic_DNA"/>
</dbReference>
<proteinExistence type="predicted"/>
<evidence type="ECO:0000313" key="2">
    <source>
        <dbReference type="Proteomes" id="UP001180020"/>
    </source>
</evidence>
<keyword evidence="2" id="KW-1185">Reference proteome</keyword>
<sequence>MRWILILNDRMISRSYWTVVIGSFIIDLSRLCHSIIDSWSSLRSSKTGGDAKNI</sequence>